<reference evidence="1 2" key="1">
    <citation type="journal article" date="2019" name="Sci. Rep.">
        <title>Orb-weaving spider Araneus ventricosus genome elucidates the spidroin gene catalogue.</title>
        <authorList>
            <person name="Kono N."/>
            <person name="Nakamura H."/>
            <person name="Ohtoshi R."/>
            <person name="Moran D.A.P."/>
            <person name="Shinohara A."/>
            <person name="Yoshida Y."/>
            <person name="Fujiwara M."/>
            <person name="Mori M."/>
            <person name="Tomita M."/>
            <person name="Arakawa K."/>
        </authorList>
    </citation>
    <scope>NUCLEOTIDE SEQUENCE [LARGE SCALE GENOMIC DNA]</scope>
</reference>
<dbReference type="Proteomes" id="UP000499080">
    <property type="component" value="Unassembled WGS sequence"/>
</dbReference>
<comment type="caution">
    <text evidence="1">The sequence shown here is derived from an EMBL/GenBank/DDBJ whole genome shotgun (WGS) entry which is preliminary data.</text>
</comment>
<sequence>MYIRYETDRHESACVQGTHRLQKTDHFQNRSTRIGVCARNASSAKVDYFETGLQKSVCVQVALGTSNEWTYLIFRLEWVGKKPSLGPNGRNGIQMNCRLKGFPISSLILIN</sequence>
<dbReference type="AlphaFoldDB" id="A0A4Y2FFS7"/>
<dbReference type="EMBL" id="BGPR01000908">
    <property type="protein sequence ID" value="GBM39797.1"/>
    <property type="molecule type" value="Genomic_DNA"/>
</dbReference>
<name>A0A4Y2FFS7_ARAVE</name>
<proteinExistence type="predicted"/>
<protein>
    <submittedName>
        <fullName evidence="1">Uncharacterized protein</fullName>
    </submittedName>
</protein>
<evidence type="ECO:0000313" key="1">
    <source>
        <dbReference type="EMBL" id="GBM39797.1"/>
    </source>
</evidence>
<keyword evidence="2" id="KW-1185">Reference proteome</keyword>
<gene>
    <name evidence="1" type="ORF">AVEN_25013_1</name>
</gene>
<evidence type="ECO:0000313" key="2">
    <source>
        <dbReference type="Proteomes" id="UP000499080"/>
    </source>
</evidence>
<organism evidence="1 2">
    <name type="scientific">Araneus ventricosus</name>
    <name type="common">Orbweaver spider</name>
    <name type="synonym">Epeira ventricosa</name>
    <dbReference type="NCBI Taxonomy" id="182803"/>
    <lineage>
        <taxon>Eukaryota</taxon>
        <taxon>Metazoa</taxon>
        <taxon>Ecdysozoa</taxon>
        <taxon>Arthropoda</taxon>
        <taxon>Chelicerata</taxon>
        <taxon>Arachnida</taxon>
        <taxon>Araneae</taxon>
        <taxon>Araneomorphae</taxon>
        <taxon>Entelegynae</taxon>
        <taxon>Araneoidea</taxon>
        <taxon>Araneidae</taxon>
        <taxon>Araneus</taxon>
    </lineage>
</organism>
<accession>A0A4Y2FFS7</accession>